<dbReference type="Gene3D" id="3.30.10.20">
    <property type="match status" value="2"/>
</dbReference>
<keyword evidence="2" id="KW-0812">Transmembrane</keyword>
<dbReference type="Pfam" id="PF03793">
    <property type="entry name" value="PASTA"/>
    <property type="match status" value="1"/>
</dbReference>
<evidence type="ECO:0000313" key="5">
    <source>
        <dbReference type="Proteomes" id="UP000198649"/>
    </source>
</evidence>
<feature type="domain" description="PASTA" evidence="3">
    <location>
        <begin position="92"/>
        <end position="161"/>
    </location>
</feature>
<reference evidence="4 5" key="1">
    <citation type="submission" date="2016-10" db="EMBL/GenBank/DDBJ databases">
        <authorList>
            <person name="de Groot N.N."/>
        </authorList>
    </citation>
    <scope>NUCLEOTIDE SEQUENCE [LARGE SCALE GENOMIC DNA]</scope>
    <source>
        <strain evidence="4 5">CGMCC 1.11156</strain>
    </source>
</reference>
<feature type="transmembrane region" description="Helical" evidence="2">
    <location>
        <begin position="47"/>
        <end position="67"/>
    </location>
</feature>
<sequence>MPTGHDLDHEQHQDPTDDWARGLLHDAAGTIDVARGGPIVTEARRRWHVLAAAAAVVLVLATTALVVGQRPDAEPPAGAPASEAPVIDSVLGPDQIPSVFGLTVEDAEEMLAGLGLDVTSSPYPDDVAAECDEPPGRAWSTEPPLGRTFSPGDPVVVVPSGLSMGDAYCIAPPRRPESYAFLDFAGSRGPAPAFADEVRVFVDGEPTGTLTAAEASDPAAWGSGSPLEILETARQTVVPWLGSSSYESGDYRSPVLSTRVGDPLDLCRRGRLPGELAGRSTWSLDVVVYTTDDCPAGVDLYEIDGLISAVAAYSVEPHPIEPGTPAAEVPDVRGLAEHEARLALVAAGFEPAAYDNDREGCQPDGMVLAQRPLPGTQQPAGESVSIEVNHNREPVCGGLPPVD</sequence>
<proteinExistence type="predicted"/>
<keyword evidence="2" id="KW-0472">Membrane</keyword>
<evidence type="ECO:0000256" key="1">
    <source>
        <dbReference type="SAM" id="MobiDB-lite"/>
    </source>
</evidence>
<dbReference type="InterPro" id="IPR005543">
    <property type="entry name" value="PASTA_dom"/>
</dbReference>
<dbReference type="RefSeq" id="WP_091116817.1">
    <property type="nucleotide sequence ID" value="NZ_BKAF01000027.1"/>
</dbReference>
<gene>
    <name evidence="4" type="ORF">SAMN05216561_12113</name>
</gene>
<protein>
    <submittedName>
        <fullName evidence="4">PASTA domain-containing protein</fullName>
    </submittedName>
</protein>
<dbReference type="EMBL" id="FOQG01000021">
    <property type="protein sequence ID" value="SFJ21825.1"/>
    <property type="molecule type" value="Genomic_DNA"/>
</dbReference>
<dbReference type="AlphaFoldDB" id="A0A1I3PJW7"/>
<dbReference type="PROSITE" id="PS51178">
    <property type="entry name" value="PASTA"/>
    <property type="match status" value="2"/>
</dbReference>
<keyword evidence="5" id="KW-1185">Reference proteome</keyword>
<name>A0A1I3PJW7_9ACTN</name>
<dbReference type="STRING" id="1005945.SAMN05216561_12113"/>
<feature type="domain" description="PASTA" evidence="3">
    <location>
        <begin position="323"/>
        <end position="390"/>
    </location>
</feature>
<feature type="region of interest" description="Disordered" evidence="1">
    <location>
        <begin position="367"/>
        <end position="403"/>
    </location>
</feature>
<accession>A0A1I3PJW7</accession>
<keyword evidence="2" id="KW-1133">Transmembrane helix</keyword>
<dbReference type="OrthoDB" id="9980232at2"/>
<evidence type="ECO:0000313" key="4">
    <source>
        <dbReference type="EMBL" id="SFJ21825.1"/>
    </source>
</evidence>
<evidence type="ECO:0000259" key="3">
    <source>
        <dbReference type="PROSITE" id="PS51178"/>
    </source>
</evidence>
<organism evidence="4 5">
    <name type="scientific">Nocardioides psychrotolerans</name>
    <dbReference type="NCBI Taxonomy" id="1005945"/>
    <lineage>
        <taxon>Bacteria</taxon>
        <taxon>Bacillati</taxon>
        <taxon>Actinomycetota</taxon>
        <taxon>Actinomycetes</taxon>
        <taxon>Propionibacteriales</taxon>
        <taxon>Nocardioidaceae</taxon>
        <taxon>Nocardioides</taxon>
    </lineage>
</organism>
<dbReference type="CDD" id="cd06577">
    <property type="entry name" value="PASTA_pknB"/>
    <property type="match status" value="2"/>
</dbReference>
<evidence type="ECO:0000256" key="2">
    <source>
        <dbReference type="SAM" id="Phobius"/>
    </source>
</evidence>
<dbReference type="SMART" id="SM00740">
    <property type="entry name" value="PASTA"/>
    <property type="match status" value="2"/>
</dbReference>
<dbReference type="Proteomes" id="UP000198649">
    <property type="component" value="Unassembled WGS sequence"/>
</dbReference>